<keyword evidence="1" id="KW-0472">Membrane</keyword>
<name>A0A0M6ZHW8_9HYPH</name>
<evidence type="ECO:0000256" key="1">
    <source>
        <dbReference type="SAM" id="Phobius"/>
    </source>
</evidence>
<organism evidence="2 3">
    <name type="scientific">Roseibium album</name>
    <dbReference type="NCBI Taxonomy" id="311410"/>
    <lineage>
        <taxon>Bacteria</taxon>
        <taxon>Pseudomonadati</taxon>
        <taxon>Pseudomonadota</taxon>
        <taxon>Alphaproteobacteria</taxon>
        <taxon>Hyphomicrobiales</taxon>
        <taxon>Stappiaceae</taxon>
        <taxon>Roseibium</taxon>
    </lineage>
</organism>
<reference evidence="3" key="1">
    <citation type="submission" date="2015-07" db="EMBL/GenBank/DDBJ databases">
        <authorList>
            <person name="Rodrigo-Torres Lidia"/>
            <person name="Arahal R.David."/>
        </authorList>
    </citation>
    <scope>NUCLEOTIDE SEQUENCE [LARGE SCALE GENOMIC DNA]</scope>
    <source>
        <strain evidence="3">CECT 5096</strain>
    </source>
</reference>
<evidence type="ECO:0000313" key="3">
    <source>
        <dbReference type="Proteomes" id="UP000049983"/>
    </source>
</evidence>
<evidence type="ECO:0000313" key="2">
    <source>
        <dbReference type="EMBL" id="CTQ75415.1"/>
    </source>
</evidence>
<keyword evidence="1" id="KW-0812">Transmembrane</keyword>
<dbReference type="GeneID" id="97671664"/>
<sequence>MAVKTRSFGLVRLFDEPLFRLIAINGAAGIVIAILVLAGIFWSNIGNLRNLVLNADDPVLPVLMLAFGLVITLGSVVIGSAIMLLGKEDRGGGTAFRLPEVDKGSALQPVRVTTRSQE</sequence>
<dbReference type="EMBL" id="CXWC01000012">
    <property type="protein sequence ID" value="CTQ75415.1"/>
    <property type="molecule type" value="Genomic_DNA"/>
</dbReference>
<accession>A0A0M6ZHW8</accession>
<proteinExistence type="predicted"/>
<dbReference type="Proteomes" id="UP000049983">
    <property type="component" value="Unassembled WGS sequence"/>
</dbReference>
<feature type="transmembrane region" description="Helical" evidence="1">
    <location>
        <begin position="62"/>
        <end position="85"/>
    </location>
</feature>
<feature type="transmembrane region" description="Helical" evidence="1">
    <location>
        <begin position="21"/>
        <end position="42"/>
    </location>
</feature>
<dbReference type="RefSeq" id="WP_055119043.1">
    <property type="nucleotide sequence ID" value="NZ_CXWA01000008.1"/>
</dbReference>
<keyword evidence="1" id="KW-1133">Transmembrane helix</keyword>
<dbReference type="OrthoDB" id="7679523at2"/>
<keyword evidence="3" id="KW-1185">Reference proteome</keyword>
<dbReference type="AlphaFoldDB" id="A0A0M6ZHW8"/>
<protein>
    <submittedName>
        <fullName evidence="2">Uncharacterized protein</fullName>
    </submittedName>
</protein>
<gene>
    <name evidence="2" type="ORF">LA5096_04367</name>
</gene>